<evidence type="ECO:0000313" key="5">
    <source>
        <dbReference type="Proteomes" id="UP001152622"/>
    </source>
</evidence>
<sequence>MIRHTTNLTLWFEKCIVEAENLEERAAVVARIIEILQVFQELNNFNGVLEGGQRYELLPRLPAGTTPSSKSPAGRGRFWKKLTS</sequence>
<keyword evidence="5" id="KW-1185">Reference proteome</keyword>
<dbReference type="EMBL" id="JAINUF010000018">
    <property type="protein sequence ID" value="KAJ8337743.1"/>
    <property type="molecule type" value="Genomic_DNA"/>
</dbReference>
<protein>
    <recommendedName>
        <fullName evidence="3">Ras-GEF domain-containing protein</fullName>
    </recommendedName>
</protein>
<dbReference type="GO" id="GO:0005085">
    <property type="term" value="F:guanyl-nucleotide exchange factor activity"/>
    <property type="evidence" value="ECO:0007669"/>
    <property type="project" value="UniProtKB-KW"/>
</dbReference>
<dbReference type="Gene3D" id="1.10.840.10">
    <property type="entry name" value="Ras guanine-nucleotide exchange factors catalytic domain"/>
    <property type="match status" value="1"/>
</dbReference>
<dbReference type="GO" id="GO:0007264">
    <property type="term" value="P:small GTPase-mediated signal transduction"/>
    <property type="evidence" value="ECO:0007669"/>
    <property type="project" value="InterPro"/>
</dbReference>
<gene>
    <name evidence="4" type="ORF">SKAU_G00367090</name>
</gene>
<dbReference type="SUPFAM" id="SSF48366">
    <property type="entry name" value="Ras GEF"/>
    <property type="match status" value="1"/>
</dbReference>
<evidence type="ECO:0000313" key="4">
    <source>
        <dbReference type="EMBL" id="KAJ8337743.1"/>
    </source>
</evidence>
<dbReference type="InterPro" id="IPR023578">
    <property type="entry name" value="Ras_GEF_dom_sf"/>
</dbReference>
<dbReference type="PROSITE" id="PS50009">
    <property type="entry name" value="RASGEF_CAT"/>
    <property type="match status" value="1"/>
</dbReference>
<comment type="caution">
    <text evidence="4">The sequence shown here is derived from an EMBL/GenBank/DDBJ whole genome shotgun (WGS) entry which is preliminary data.</text>
</comment>
<reference evidence="4" key="1">
    <citation type="journal article" date="2023" name="Science">
        <title>Genome structures resolve the early diversification of teleost fishes.</title>
        <authorList>
            <person name="Parey E."/>
            <person name="Louis A."/>
            <person name="Montfort J."/>
            <person name="Bouchez O."/>
            <person name="Roques C."/>
            <person name="Iampietro C."/>
            <person name="Lluch J."/>
            <person name="Castinel A."/>
            <person name="Donnadieu C."/>
            <person name="Desvignes T."/>
            <person name="Floi Bucao C."/>
            <person name="Jouanno E."/>
            <person name="Wen M."/>
            <person name="Mejri S."/>
            <person name="Dirks R."/>
            <person name="Jansen H."/>
            <person name="Henkel C."/>
            <person name="Chen W.J."/>
            <person name="Zahm M."/>
            <person name="Cabau C."/>
            <person name="Klopp C."/>
            <person name="Thompson A.W."/>
            <person name="Robinson-Rechavi M."/>
            <person name="Braasch I."/>
            <person name="Lecointre G."/>
            <person name="Bobe J."/>
            <person name="Postlethwait J.H."/>
            <person name="Berthelot C."/>
            <person name="Roest Crollius H."/>
            <person name="Guiguen Y."/>
        </authorList>
    </citation>
    <scope>NUCLEOTIDE SEQUENCE</scope>
    <source>
        <strain evidence="4">WJC10195</strain>
    </source>
</reference>
<dbReference type="Proteomes" id="UP001152622">
    <property type="component" value="Chromosome 18"/>
</dbReference>
<keyword evidence="1" id="KW-0344">Guanine-nucleotide releasing factor</keyword>
<name>A0A9Q1EFB0_SYNKA</name>
<organism evidence="4 5">
    <name type="scientific">Synaphobranchus kaupii</name>
    <name type="common">Kaup's arrowtooth eel</name>
    <dbReference type="NCBI Taxonomy" id="118154"/>
    <lineage>
        <taxon>Eukaryota</taxon>
        <taxon>Metazoa</taxon>
        <taxon>Chordata</taxon>
        <taxon>Craniata</taxon>
        <taxon>Vertebrata</taxon>
        <taxon>Euteleostomi</taxon>
        <taxon>Actinopterygii</taxon>
        <taxon>Neopterygii</taxon>
        <taxon>Teleostei</taxon>
        <taxon>Anguilliformes</taxon>
        <taxon>Synaphobranchidae</taxon>
        <taxon>Synaphobranchus</taxon>
    </lineage>
</organism>
<evidence type="ECO:0000259" key="3">
    <source>
        <dbReference type="PROSITE" id="PS50009"/>
    </source>
</evidence>
<dbReference type="InterPro" id="IPR036964">
    <property type="entry name" value="RASGEF_cat_dom_sf"/>
</dbReference>
<dbReference type="Pfam" id="PF00617">
    <property type="entry name" value="RasGEF"/>
    <property type="match status" value="1"/>
</dbReference>
<proteinExistence type="predicted"/>
<dbReference type="InterPro" id="IPR001895">
    <property type="entry name" value="RASGEF_cat_dom"/>
</dbReference>
<dbReference type="AlphaFoldDB" id="A0A9Q1EFB0"/>
<feature type="region of interest" description="Disordered" evidence="2">
    <location>
        <begin position="61"/>
        <end position="84"/>
    </location>
</feature>
<accession>A0A9Q1EFB0</accession>
<feature type="domain" description="Ras-GEF" evidence="3">
    <location>
        <begin position="1"/>
        <end position="84"/>
    </location>
</feature>
<evidence type="ECO:0000256" key="2">
    <source>
        <dbReference type="SAM" id="MobiDB-lite"/>
    </source>
</evidence>
<evidence type="ECO:0000256" key="1">
    <source>
        <dbReference type="PROSITE-ProRule" id="PRU00168"/>
    </source>
</evidence>
<dbReference type="OrthoDB" id="546434at2759"/>